<proteinExistence type="predicted"/>
<dbReference type="Proteomes" id="UP000325032">
    <property type="component" value="Chromosome"/>
</dbReference>
<evidence type="ECO:0000313" key="1">
    <source>
        <dbReference type="EMBL" id="QEK62452.1"/>
    </source>
</evidence>
<dbReference type="AlphaFoldDB" id="A0A5C0WDG8"/>
<protein>
    <submittedName>
        <fullName evidence="1">Uncharacterized protein</fullName>
    </submittedName>
</protein>
<reference evidence="1 2" key="1">
    <citation type="journal article" date="2018" name="Plant Biotechnol. Rep.">
        <title>Diversity and antifungal activity of endophytic bacteria associated with Panax ginseng seedlings.</title>
        <authorList>
            <person name="Park J.M."/>
            <person name="Hong C.E."/>
            <person name="Jo S.H."/>
        </authorList>
    </citation>
    <scope>NUCLEOTIDE SEQUENCE [LARGE SCALE GENOMIC DNA]</scope>
    <source>
        <strain evidence="1 2">PgKB20</strain>
    </source>
</reference>
<name>A0A5C0WDG8_BACIA</name>
<dbReference type="EMBL" id="CP043404">
    <property type="protein sequence ID" value="QEK62452.1"/>
    <property type="molecule type" value="Genomic_DNA"/>
</dbReference>
<keyword evidence="2" id="KW-1185">Reference proteome</keyword>
<sequence>MVQKNRRQKPGGFPSLYKVLKEQMLLNYALLTLAACGPRLPSTISKETD</sequence>
<accession>A0A5C0WDG8</accession>
<evidence type="ECO:0000313" key="2">
    <source>
        <dbReference type="Proteomes" id="UP000325032"/>
    </source>
</evidence>
<gene>
    <name evidence="1" type="ORF">FX981_00617</name>
</gene>
<organism evidence="1 2">
    <name type="scientific">Bacillus safensis</name>
    <dbReference type="NCBI Taxonomy" id="561879"/>
    <lineage>
        <taxon>Bacteria</taxon>
        <taxon>Bacillati</taxon>
        <taxon>Bacillota</taxon>
        <taxon>Bacilli</taxon>
        <taxon>Bacillales</taxon>
        <taxon>Bacillaceae</taxon>
        <taxon>Bacillus</taxon>
    </lineage>
</organism>